<name>A0A8J8XPF1_ORYSJ</name>
<accession>A0A8J8XPF1</accession>
<organism evidence="1">
    <name type="scientific">Oryza sativa subsp. japonica</name>
    <name type="common">Rice</name>
    <dbReference type="NCBI Taxonomy" id="39947"/>
    <lineage>
        <taxon>Eukaryota</taxon>
        <taxon>Viridiplantae</taxon>
        <taxon>Streptophyta</taxon>
        <taxon>Embryophyta</taxon>
        <taxon>Tracheophyta</taxon>
        <taxon>Spermatophyta</taxon>
        <taxon>Magnoliopsida</taxon>
        <taxon>Liliopsida</taxon>
        <taxon>Poales</taxon>
        <taxon>Poaceae</taxon>
        <taxon>BOP clade</taxon>
        <taxon>Oryzoideae</taxon>
        <taxon>Oryzeae</taxon>
        <taxon>Oryzinae</taxon>
        <taxon>Oryza</taxon>
        <taxon>Oryza sativa</taxon>
    </lineage>
</organism>
<reference evidence="1" key="1">
    <citation type="journal article" date="2005" name="PLoS Biol.">
        <title>The genomes of Oryza sativa: a history of duplications.</title>
        <authorList>
            <person name="Yu J."/>
            <person name="Wang J."/>
            <person name="Lin W."/>
            <person name="Li S."/>
            <person name="Li H."/>
            <person name="Zhou J."/>
            <person name="Ni P."/>
            <person name="Dong W."/>
            <person name="Hu S."/>
            <person name="Zeng C."/>
            <person name="Zhang J."/>
            <person name="Zhang Y."/>
            <person name="Li R."/>
            <person name="Xu Z."/>
            <person name="Li S."/>
            <person name="Li X."/>
            <person name="Zheng H."/>
            <person name="Cong L."/>
            <person name="Lin L."/>
            <person name="Yin J."/>
            <person name="Geng J."/>
            <person name="Li G."/>
            <person name="Shi J."/>
            <person name="Liu J."/>
            <person name="Lv H."/>
            <person name="Li J."/>
            <person name="Wang J."/>
            <person name="Deng Y."/>
            <person name="Ran L."/>
            <person name="Shi X."/>
            <person name="Wang X."/>
            <person name="Wu Q."/>
            <person name="Li C."/>
            <person name="Ren X."/>
            <person name="Wang J."/>
            <person name="Wang X."/>
            <person name="Li D."/>
            <person name="Liu D."/>
            <person name="Zhang X."/>
            <person name="Ji Z."/>
            <person name="Zhao W."/>
            <person name="Sun Y."/>
            <person name="Zhang Z."/>
            <person name="Bao J."/>
            <person name="Han Y."/>
            <person name="Dong L."/>
            <person name="Ji J."/>
            <person name="Chen P."/>
            <person name="Wu S."/>
            <person name="Liu J."/>
            <person name="Xiao Y."/>
            <person name="Bu D."/>
            <person name="Tan J."/>
            <person name="Yang L."/>
            <person name="Ye C."/>
            <person name="Zhang J."/>
            <person name="Xu J."/>
            <person name="Zhou Y."/>
            <person name="Yu Y."/>
            <person name="Zhang B."/>
            <person name="Zhuang S."/>
            <person name="Wei H."/>
            <person name="Liu B."/>
            <person name="Lei M."/>
            <person name="Yu H."/>
            <person name="Li Y."/>
            <person name="Xu H."/>
            <person name="Wei S."/>
            <person name="He X."/>
            <person name="Fang L."/>
            <person name="Zhang Z."/>
            <person name="Zhang Y."/>
            <person name="Huang X."/>
            <person name="Su Z."/>
            <person name="Tong W."/>
            <person name="Li J."/>
            <person name="Tong Z."/>
            <person name="Li S."/>
            <person name="Ye J."/>
            <person name="Wang L."/>
            <person name="Fang L."/>
            <person name="Lei T."/>
            <person name="Chen C."/>
            <person name="Chen H."/>
            <person name="Xu Z."/>
            <person name="Li H."/>
            <person name="Huang H."/>
            <person name="Zhang F."/>
            <person name="Xu H."/>
            <person name="Li N."/>
            <person name="Zhao C."/>
            <person name="Li S."/>
            <person name="Dong L."/>
            <person name="Huang Y."/>
            <person name="Li L."/>
            <person name="Xi Y."/>
            <person name="Qi Q."/>
            <person name="Li W."/>
            <person name="Zhang B."/>
            <person name="Hu W."/>
            <person name="Zhang Y."/>
            <person name="Tian X."/>
            <person name="Jiao Y."/>
            <person name="Liang X."/>
            <person name="Jin J."/>
            <person name="Gao L."/>
            <person name="Zheng W."/>
            <person name="Hao B."/>
            <person name="Liu S."/>
            <person name="Wang W."/>
            <person name="Yuan L."/>
            <person name="Cao M."/>
            <person name="McDermott J."/>
            <person name="Samudrala R."/>
            <person name="Wang J."/>
            <person name="Wong G.K."/>
            <person name="Yang H."/>
        </authorList>
    </citation>
    <scope>NUCLEOTIDE SEQUENCE [LARGE SCALE GENOMIC DNA]</scope>
</reference>
<dbReference type="AlphaFoldDB" id="A0A8J8XPF1"/>
<dbReference type="HOGENOM" id="CLU_3109779_0_0_1"/>
<evidence type="ECO:0000313" key="1">
    <source>
        <dbReference type="EMBL" id="EEE51979.1"/>
    </source>
</evidence>
<sequence>MVAPLLLPTAGSFSPRQAVAAAPLSRQIRRADGEVVRSSALAPPSPLGISC</sequence>
<dbReference type="Gramene" id="Os11t0287000-01">
    <property type="protein sequence ID" value="Os11t0287000-01"/>
    <property type="gene ID" value="Os11g0287000"/>
</dbReference>
<dbReference type="EMBL" id="CM000148">
    <property type="protein sequence ID" value="EEE51979.1"/>
    <property type="molecule type" value="Genomic_DNA"/>
</dbReference>
<proteinExistence type="predicted"/>
<dbReference type="Proteomes" id="UP000007752">
    <property type="component" value="Chromosome 11"/>
</dbReference>
<reference evidence="1" key="2">
    <citation type="submission" date="2008-12" db="EMBL/GenBank/DDBJ databases">
        <title>Improved gene annotation of the rice (Oryza sativa) genomes.</title>
        <authorList>
            <person name="Wang J."/>
            <person name="Li R."/>
            <person name="Fan W."/>
            <person name="Huang Q."/>
            <person name="Zhang J."/>
            <person name="Zhou Y."/>
            <person name="Hu Y."/>
            <person name="Zi S."/>
            <person name="Li J."/>
            <person name="Ni P."/>
            <person name="Zheng H."/>
            <person name="Zhang Y."/>
            <person name="Zhao M."/>
            <person name="Hao Q."/>
            <person name="McDermott J."/>
            <person name="Samudrala R."/>
            <person name="Kristiansen K."/>
            <person name="Wong G.K.-S."/>
        </authorList>
    </citation>
    <scope>NUCLEOTIDE SEQUENCE</scope>
</reference>
<gene>
    <name evidence="1" type="ORF">OsJ_33654</name>
</gene>
<protein>
    <submittedName>
        <fullName evidence="1">Uncharacterized protein</fullName>
    </submittedName>
</protein>